<organism evidence="1 2">
    <name type="scientific">Empedobacter falsenii</name>
    <dbReference type="NCBI Taxonomy" id="343874"/>
    <lineage>
        <taxon>Bacteria</taxon>
        <taxon>Pseudomonadati</taxon>
        <taxon>Bacteroidota</taxon>
        <taxon>Flavobacteriia</taxon>
        <taxon>Flavobacteriales</taxon>
        <taxon>Weeksellaceae</taxon>
        <taxon>Empedobacter</taxon>
    </lineage>
</organism>
<reference evidence="1 2" key="1">
    <citation type="submission" date="2018-10" db="EMBL/GenBank/DDBJ databases">
        <title>Transmission dynamics of multidrug resistant bacteria on intensive care unit surfaces.</title>
        <authorList>
            <person name="D'Souza A.W."/>
            <person name="Potter R.F."/>
            <person name="Wallace M."/>
            <person name="Shupe A."/>
            <person name="Patel S."/>
            <person name="Sun S."/>
            <person name="Gul D."/>
            <person name="Kwon J.H."/>
            <person name="Andleeb S."/>
            <person name="Burnham C.-A.D."/>
            <person name="Dantas G."/>
        </authorList>
    </citation>
    <scope>NUCLEOTIDE SEQUENCE [LARGE SCALE GENOMIC DNA]</scope>
    <source>
        <strain evidence="1 2">WF_348</strain>
    </source>
</reference>
<dbReference type="RefSeq" id="WP_125350243.1">
    <property type="nucleotide sequence ID" value="NZ_RHPN01000026.1"/>
</dbReference>
<dbReference type="Proteomes" id="UP000267844">
    <property type="component" value="Unassembled WGS sequence"/>
</dbReference>
<dbReference type="EMBL" id="RHPO01000026">
    <property type="protein sequence ID" value="RRT89735.1"/>
    <property type="molecule type" value="Genomic_DNA"/>
</dbReference>
<accession>A0A427BK13</accession>
<dbReference type="AlphaFoldDB" id="A0A427BK13"/>
<proteinExistence type="predicted"/>
<sequence length="58" mass="6679">MLINKDGSKIRFLTENANAKVFKNVLMSINSEYQQMYMIMDGEITASEMNKMVKEGNK</sequence>
<gene>
    <name evidence="1" type="ORF">EGI89_11195</name>
</gene>
<protein>
    <submittedName>
        <fullName evidence="1">Uncharacterized protein</fullName>
    </submittedName>
</protein>
<evidence type="ECO:0000313" key="1">
    <source>
        <dbReference type="EMBL" id="RRT89735.1"/>
    </source>
</evidence>
<evidence type="ECO:0000313" key="2">
    <source>
        <dbReference type="Proteomes" id="UP000267844"/>
    </source>
</evidence>
<comment type="caution">
    <text evidence="1">The sequence shown here is derived from an EMBL/GenBank/DDBJ whole genome shotgun (WGS) entry which is preliminary data.</text>
</comment>
<name>A0A427BK13_9FLAO</name>